<name>A0A517QRX4_9PLAN</name>
<feature type="domain" description="Ribosomal protein L9" evidence="8">
    <location>
        <begin position="32"/>
        <end position="59"/>
    </location>
</feature>
<evidence type="ECO:0000256" key="2">
    <source>
        <dbReference type="ARBA" id="ARBA00022730"/>
    </source>
</evidence>
<sequence>MVVQRKRGQRIRSADRKGGVELMLAEDVPKLGNQGEIVRVKPGFARNYLIPMGLATVATPANKMMVESHRKRQEEAQIARRKSIKALGDKIKNYSVTLEANATDEGQLYGSIVASDVSKALKSANYEVEPSHVQMEGPIKSLGMYTIPIILDHEVKTEVKVWVVPTASIK</sequence>
<proteinExistence type="inferred from homology"/>
<dbReference type="OrthoDB" id="9788336at2"/>
<dbReference type="HAMAP" id="MF_00503">
    <property type="entry name" value="Ribosomal_bL9"/>
    <property type="match status" value="1"/>
</dbReference>
<accession>A0A517QRX4</accession>
<dbReference type="PANTHER" id="PTHR21368">
    <property type="entry name" value="50S RIBOSOMAL PROTEIN L9"/>
    <property type="match status" value="1"/>
</dbReference>
<evidence type="ECO:0000256" key="1">
    <source>
        <dbReference type="ARBA" id="ARBA00010605"/>
    </source>
</evidence>
<dbReference type="GO" id="GO:0019843">
    <property type="term" value="F:rRNA binding"/>
    <property type="evidence" value="ECO:0007669"/>
    <property type="project" value="UniProtKB-UniRule"/>
</dbReference>
<dbReference type="GO" id="GO:1990904">
    <property type="term" value="C:ribonucleoprotein complex"/>
    <property type="evidence" value="ECO:0007669"/>
    <property type="project" value="UniProtKB-KW"/>
</dbReference>
<keyword evidence="2 7" id="KW-0699">rRNA-binding</keyword>
<evidence type="ECO:0000256" key="5">
    <source>
        <dbReference type="ARBA" id="ARBA00023274"/>
    </source>
</evidence>
<dbReference type="InterPro" id="IPR000244">
    <property type="entry name" value="Ribosomal_bL9"/>
</dbReference>
<keyword evidence="5 7" id="KW-0687">Ribonucleoprotein</keyword>
<comment type="similarity">
    <text evidence="1 7">Belongs to the bacterial ribosomal protein bL9 family.</text>
</comment>
<dbReference type="InterPro" id="IPR036935">
    <property type="entry name" value="Ribosomal_bL9_N_sf"/>
</dbReference>
<keyword evidence="3 7" id="KW-0694">RNA-binding</keyword>
<evidence type="ECO:0000313" key="10">
    <source>
        <dbReference type="Proteomes" id="UP000315724"/>
    </source>
</evidence>
<protein>
    <recommendedName>
        <fullName evidence="6 7">Large ribosomal subunit protein bL9</fullName>
    </recommendedName>
</protein>
<dbReference type="PROSITE" id="PS00651">
    <property type="entry name" value="RIBOSOMAL_L9"/>
    <property type="match status" value="1"/>
</dbReference>
<dbReference type="EMBL" id="CP036267">
    <property type="protein sequence ID" value="QDT34383.1"/>
    <property type="molecule type" value="Genomic_DNA"/>
</dbReference>
<dbReference type="Pfam" id="PF01281">
    <property type="entry name" value="Ribosomal_L9_N"/>
    <property type="match status" value="1"/>
</dbReference>
<dbReference type="GO" id="GO:0005840">
    <property type="term" value="C:ribosome"/>
    <property type="evidence" value="ECO:0007669"/>
    <property type="project" value="UniProtKB-KW"/>
</dbReference>
<keyword evidence="4 7" id="KW-0689">Ribosomal protein</keyword>
<dbReference type="InterPro" id="IPR036791">
    <property type="entry name" value="Ribosomal_bL9_C_sf"/>
</dbReference>
<dbReference type="Pfam" id="PF03948">
    <property type="entry name" value="Ribosomal_L9_C"/>
    <property type="match status" value="1"/>
</dbReference>
<dbReference type="GO" id="GO:0003735">
    <property type="term" value="F:structural constituent of ribosome"/>
    <property type="evidence" value="ECO:0007669"/>
    <property type="project" value="InterPro"/>
</dbReference>
<evidence type="ECO:0000256" key="3">
    <source>
        <dbReference type="ARBA" id="ARBA00022884"/>
    </source>
</evidence>
<dbReference type="Proteomes" id="UP000315724">
    <property type="component" value="Chromosome"/>
</dbReference>
<gene>
    <name evidence="7 9" type="primary">rplI</name>
    <name evidence="9" type="ORF">Mal48_36430</name>
</gene>
<reference evidence="9 10" key="1">
    <citation type="submission" date="2019-02" db="EMBL/GenBank/DDBJ databases">
        <title>Deep-cultivation of Planctomycetes and their phenomic and genomic characterization uncovers novel biology.</title>
        <authorList>
            <person name="Wiegand S."/>
            <person name="Jogler M."/>
            <person name="Boedeker C."/>
            <person name="Pinto D."/>
            <person name="Vollmers J."/>
            <person name="Rivas-Marin E."/>
            <person name="Kohn T."/>
            <person name="Peeters S.H."/>
            <person name="Heuer A."/>
            <person name="Rast P."/>
            <person name="Oberbeckmann S."/>
            <person name="Bunk B."/>
            <person name="Jeske O."/>
            <person name="Meyerdierks A."/>
            <person name="Storesund J.E."/>
            <person name="Kallscheuer N."/>
            <person name="Luecker S."/>
            <person name="Lage O.M."/>
            <person name="Pohl T."/>
            <person name="Merkel B.J."/>
            <person name="Hornburger P."/>
            <person name="Mueller R.-W."/>
            <person name="Bruemmer F."/>
            <person name="Labrenz M."/>
            <person name="Spormann A.M."/>
            <person name="Op den Camp H."/>
            <person name="Overmann J."/>
            <person name="Amann R."/>
            <person name="Jetten M.S.M."/>
            <person name="Mascher T."/>
            <person name="Medema M.H."/>
            <person name="Devos D.P."/>
            <person name="Kaster A.-K."/>
            <person name="Ovreas L."/>
            <person name="Rohde M."/>
            <person name="Galperin M.Y."/>
            <person name="Jogler C."/>
        </authorList>
    </citation>
    <scope>NUCLEOTIDE SEQUENCE [LARGE SCALE GENOMIC DNA]</scope>
    <source>
        <strain evidence="9 10">Mal48</strain>
    </source>
</reference>
<dbReference type="AlphaFoldDB" id="A0A517QRX4"/>
<keyword evidence="10" id="KW-1185">Reference proteome</keyword>
<dbReference type="RefSeq" id="WP_145202235.1">
    <property type="nucleotide sequence ID" value="NZ_CP036267.1"/>
</dbReference>
<dbReference type="NCBIfam" id="TIGR00158">
    <property type="entry name" value="L9"/>
    <property type="match status" value="1"/>
</dbReference>
<comment type="function">
    <text evidence="7">Binds to the 23S rRNA.</text>
</comment>
<dbReference type="SUPFAM" id="SSF55653">
    <property type="entry name" value="Ribosomal protein L9 C-domain"/>
    <property type="match status" value="1"/>
</dbReference>
<dbReference type="Gene3D" id="3.40.5.10">
    <property type="entry name" value="Ribosomal protein L9, N-terminal domain"/>
    <property type="match status" value="1"/>
</dbReference>
<dbReference type="Gene3D" id="3.10.430.100">
    <property type="entry name" value="Ribosomal protein L9, C-terminal domain"/>
    <property type="match status" value="1"/>
</dbReference>
<organism evidence="9 10">
    <name type="scientific">Thalassoglobus polymorphus</name>
    <dbReference type="NCBI Taxonomy" id="2527994"/>
    <lineage>
        <taxon>Bacteria</taxon>
        <taxon>Pseudomonadati</taxon>
        <taxon>Planctomycetota</taxon>
        <taxon>Planctomycetia</taxon>
        <taxon>Planctomycetales</taxon>
        <taxon>Planctomycetaceae</taxon>
        <taxon>Thalassoglobus</taxon>
    </lineage>
</organism>
<evidence type="ECO:0000259" key="8">
    <source>
        <dbReference type="PROSITE" id="PS00651"/>
    </source>
</evidence>
<dbReference type="KEGG" id="tpol:Mal48_36430"/>
<evidence type="ECO:0000256" key="4">
    <source>
        <dbReference type="ARBA" id="ARBA00022980"/>
    </source>
</evidence>
<evidence type="ECO:0000256" key="7">
    <source>
        <dbReference type="HAMAP-Rule" id="MF_00503"/>
    </source>
</evidence>
<evidence type="ECO:0000256" key="6">
    <source>
        <dbReference type="ARBA" id="ARBA00035292"/>
    </source>
</evidence>
<evidence type="ECO:0000313" key="9">
    <source>
        <dbReference type="EMBL" id="QDT34383.1"/>
    </source>
</evidence>
<dbReference type="SUPFAM" id="SSF55658">
    <property type="entry name" value="L9 N-domain-like"/>
    <property type="match status" value="1"/>
</dbReference>
<dbReference type="InterPro" id="IPR020070">
    <property type="entry name" value="Ribosomal_bL9_N"/>
</dbReference>
<dbReference type="InterPro" id="IPR020069">
    <property type="entry name" value="Ribosomal_bL9_C"/>
</dbReference>
<dbReference type="InterPro" id="IPR020594">
    <property type="entry name" value="Ribosomal_bL9_bac/chp"/>
</dbReference>
<dbReference type="InterPro" id="IPR009027">
    <property type="entry name" value="Ribosomal_bL9/RNase_H1_N"/>
</dbReference>
<dbReference type="GO" id="GO:0006412">
    <property type="term" value="P:translation"/>
    <property type="evidence" value="ECO:0007669"/>
    <property type="project" value="UniProtKB-UniRule"/>
</dbReference>